<dbReference type="InterPro" id="IPR027417">
    <property type="entry name" value="P-loop_NTPase"/>
</dbReference>
<keyword evidence="2 4" id="KW-0067">ATP-binding</keyword>
<evidence type="ECO:0000256" key="1">
    <source>
        <dbReference type="ARBA" id="ARBA00022741"/>
    </source>
</evidence>
<dbReference type="OrthoDB" id="9805601at2"/>
<dbReference type="PROSITE" id="PS50893">
    <property type="entry name" value="ABC_TRANSPORTER_2"/>
    <property type="match status" value="1"/>
</dbReference>
<sequence length="264" mass="28466">MSADPILEIRDLSIAVGGLPYVSNLSLSVGRGRFHGLLGPNGAGKTTVLRALYRALQPQAGEILLDGQPQQGFSPAAWSRRVGALVQGGGLLSGLTPADIVEIGLTMRAMTARDRGRATQDALQLVGLADKAEQDAESLSGGELQRCYFAQLLACDPEVYVLDEPTNHLDLHYQLRLLDEVKRRGRTAIVSFHDLGIAARYCDYVHLMCDGALVAEGEPAAVLTRDVLCRYYRVDGVLEGHSLRLEGPVLDDRSAPAPLMHVAE</sequence>
<accession>A0A2T1ALG1</accession>
<dbReference type="InterPro" id="IPR003439">
    <property type="entry name" value="ABC_transporter-like_ATP-bd"/>
</dbReference>
<dbReference type="InterPro" id="IPR003593">
    <property type="entry name" value="AAA+_ATPase"/>
</dbReference>
<dbReference type="SUPFAM" id="SSF52540">
    <property type="entry name" value="P-loop containing nucleoside triphosphate hydrolases"/>
    <property type="match status" value="1"/>
</dbReference>
<dbReference type="Gene3D" id="3.40.50.300">
    <property type="entry name" value="P-loop containing nucleotide triphosphate hydrolases"/>
    <property type="match status" value="1"/>
</dbReference>
<organism evidence="4 5">
    <name type="scientific">Tritonibacter scottomollicae</name>
    <name type="common">Epibacterium scottomollicae</name>
    <dbReference type="NCBI Taxonomy" id="483013"/>
    <lineage>
        <taxon>Bacteria</taxon>
        <taxon>Pseudomonadati</taxon>
        <taxon>Pseudomonadota</taxon>
        <taxon>Alphaproteobacteria</taxon>
        <taxon>Rhodobacterales</taxon>
        <taxon>Paracoccaceae</taxon>
        <taxon>Tritonibacter</taxon>
    </lineage>
</organism>
<evidence type="ECO:0000313" key="4">
    <source>
        <dbReference type="EMBL" id="PRZ49446.1"/>
    </source>
</evidence>
<gene>
    <name evidence="4" type="ORF">CLV89_102190</name>
</gene>
<feature type="domain" description="ABC transporter" evidence="3">
    <location>
        <begin position="7"/>
        <end position="235"/>
    </location>
</feature>
<evidence type="ECO:0000313" key="5">
    <source>
        <dbReference type="Proteomes" id="UP000237718"/>
    </source>
</evidence>
<dbReference type="PANTHER" id="PTHR42794">
    <property type="entry name" value="HEMIN IMPORT ATP-BINDING PROTEIN HMUV"/>
    <property type="match status" value="1"/>
</dbReference>
<reference evidence="4 5" key="1">
    <citation type="submission" date="2018-03" db="EMBL/GenBank/DDBJ databases">
        <title>Genomic Encyclopedia of Archaeal and Bacterial Type Strains, Phase II (KMG-II): from individual species to whole genera.</title>
        <authorList>
            <person name="Goeker M."/>
        </authorList>
    </citation>
    <scope>NUCLEOTIDE SEQUENCE [LARGE SCALE GENOMIC DNA]</scope>
    <source>
        <strain evidence="4 5">DSM 25328</strain>
    </source>
</reference>
<dbReference type="GO" id="GO:0005524">
    <property type="term" value="F:ATP binding"/>
    <property type="evidence" value="ECO:0007669"/>
    <property type="project" value="UniProtKB-KW"/>
</dbReference>
<comment type="caution">
    <text evidence="4">The sequence shown here is derived from an EMBL/GenBank/DDBJ whole genome shotgun (WGS) entry which is preliminary data.</text>
</comment>
<dbReference type="Pfam" id="PF00005">
    <property type="entry name" value="ABC_tran"/>
    <property type="match status" value="1"/>
</dbReference>
<dbReference type="EMBL" id="PVUF01000002">
    <property type="protein sequence ID" value="PRZ49446.1"/>
    <property type="molecule type" value="Genomic_DNA"/>
</dbReference>
<dbReference type="Proteomes" id="UP000237718">
    <property type="component" value="Unassembled WGS sequence"/>
</dbReference>
<dbReference type="GO" id="GO:0016887">
    <property type="term" value="F:ATP hydrolysis activity"/>
    <property type="evidence" value="ECO:0007669"/>
    <property type="project" value="InterPro"/>
</dbReference>
<dbReference type="RefSeq" id="WP_106162513.1">
    <property type="nucleotide sequence ID" value="NZ_PVUF01000002.1"/>
</dbReference>
<name>A0A2T1ALG1_TRISK</name>
<dbReference type="SMART" id="SM00382">
    <property type="entry name" value="AAA"/>
    <property type="match status" value="1"/>
</dbReference>
<proteinExistence type="predicted"/>
<evidence type="ECO:0000256" key="2">
    <source>
        <dbReference type="ARBA" id="ARBA00022840"/>
    </source>
</evidence>
<dbReference type="CDD" id="cd03214">
    <property type="entry name" value="ABC_Iron-Siderophores_B12_Hemin"/>
    <property type="match status" value="1"/>
</dbReference>
<keyword evidence="1" id="KW-0547">Nucleotide-binding</keyword>
<dbReference type="PANTHER" id="PTHR42794:SF2">
    <property type="entry name" value="ABC TRANSPORTER ATP-BINDING PROTEIN"/>
    <property type="match status" value="1"/>
</dbReference>
<dbReference type="AlphaFoldDB" id="A0A2T1ALG1"/>
<evidence type="ECO:0000259" key="3">
    <source>
        <dbReference type="PROSITE" id="PS50893"/>
    </source>
</evidence>
<protein>
    <submittedName>
        <fullName evidence="4">Iron complex transport system ATP-binding protein</fullName>
    </submittedName>
</protein>